<accession>A0A7S1C0X0</accession>
<name>A0A7S1C0X0_9STRA</name>
<evidence type="ECO:0000313" key="2">
    <source>
        <dbReference type="EMBL" id="CAD8904282.1"/>
    </source>
</evidence>
<feature type="region of interest" description="Disordered" evidence="1">
    <location>
        <begin position="86"/>
        <end position="170"/>
    </location>
</feature>
<feature type="compositionally biased region" description="Basic and acidic residues" evidence="1">
    <location>
        <begin position="149"/>
        <end position="163"/>
    </location>
</feature>
<reference evidence="2" key="1">
    <citation type="submission" date="2021-01" db="EMBL/GenBank/DDBJ databases">
        <authorList>
            <person name="Corre E."/>
            <person name="Pelletier E."/>
            <person name="Niang G."/>
            <person name="Scheremetjew M."/>
            <person name="Finn R."/>
            <person name="Kale V."/>
            <person name="Holt S."/>
            <person name="Cochrane G."/>
            <person name="Meng A."/>
            <person name="Brown T."/>
            <person name="Cohen L."/>
        </authorList>
    </citation>
    <scope>NUCLEOTIDE SEQUENCE</scope>
    <source>
        <strain evidence="2">308</strain>
    </source>
</reference>
<feature type="compositionally biased region" description="Basic and acidic residues" evidence="1">
    <location>
        <begin position="88"/>
        <end position="104"/>
    </location>
</feature>
<proteinExistence type="predicted"/>
<organism evidence="2">
    <name type="scientific">Corethron hystrix</name>
    <dbReference type="NCBI Taxonomy" id="216773"/>
    <lineage>
        <taxon>Eukaryota</taxon>
        <taxon>Sar</taxon>
        <taxon>Stramenopiles</taxon>
        <taxon>Ochrophyta</taxon>
        <taxon>Bacillariophyta</taxon>
        <taxon>Coscinodiscophyceae</taxon>
        <taxon>Corethrophycidae</taxon>
        <taxon>Corethrales</taxon>
        <taxon>Corethraceae</taxon>
        <taxon>Corethron</taxon>
    </lineage>
</organism>
<gene>
    <name evidence="2" type="ORF">CHYS00102_LOCUS31502</name>
</gene>
<sequence>MAACESQRRHVSARLTSAARTASKYYYRGHETQLHRQQTAYDSKYISRLDLYFARERLRKRVPDNSDQYALPYISGELANTEAACHLPQHERKQNRGSERRGEIRGAYLRRHARNGDDQGRRQKNAQKAAQGAVHDGHGGVAAADGGEDDRRGDGRGETSEHKQARRQAR</sequence>
<evidence type="ECO:0000256" key="1">
    <source>
        <dbReference type="SAM" id="MobiDB-lite"/>
    </source>
</evidence>
<dbReference type="AlphaFoldDB" id="A0A7S1C0X0"/>
<protein>
    <submittedName>
        <fullName evidence="2">Uncharacterized protein</fullName>
    </submittedName>
</protein>
<dbReference type="EMBL" id="HBFR01043047">
    <property type="protein sequence ID" value="CAD8904282.1"/>
    <property type="molecule type" value="Transcribed_RNA"/>
</dbReference>